<organism evidence="1 2">
    <name type="scientific">Fusobacterium necrophorum subsp. funduliforme B35</name>
    <dbReference type="NCBI Taxonomy" id="1226633"/>
    <lineage>
        <taxon>Bacteria</taxon>
        <taxon>Fusobacteriati</taxon>
        <taxon>Fusobacteriota</taxon>
        <taxon>Fusobacteriia</taxon>
        <taxon>Fusobacteriales</taxon>
        <taxon>Fusobacteriaceae</taxon>
        <taxon>Fusobacterium</taxon>
    </lineage>
</organism>
<name>A0A017H7G1_9FUSO</name>
<proteinExistence type="predicted"/>
<accession>A0A017H7G1</accession>
<sequence>MKKKIVVLVSFLSLIFVLNGCSAVMAAKGTPPTDITRLSVGDEPGIVAAKIGHAPVKTYSKSGYDYEVYEVFKGEKPSAGRAIAHGAMDFLTLGIWEAAGTPIEMSSKDKTYVLIKYKNGKLMTIEKINAIPSV</sequence>
<dbReference type="EMBL" id="AUZI01000012">
    <property type="protein sequence ID" value="KID49495.1"/>
    <property type="molecule type" value="Genomic_DNA"/>
</dbReference>
<reference evidence="1 2" key="1">
    <citation type="submission" date="2013-08" db="EMBL/GenBank/DDBJ databases">
        <title>An opportunistic ruminal bacterium that causes liver abscesses in cattle.</title>
        <authorList>
            <person name="Benahmed F.H."/>
            <person name="Rasmussen M."/>
            <person name="Harbottle H."/>
            <person name="Soppet D."/>
            <person name="Nagaraja T.G."/>
            <person name="Davidson M."/>
        </authorList>
    </citation>
    <scope>NUCLEOTIDE SEQUENCE [LARGE SCALE GENOMIC DNA]</scope>
    <source>
        <strain evidence="1 2">B35</strain>
    </source>
</reference>
<protein>
    <submittedName>
        <fullName evidence="1">Uncharacterized protein</fullName>
    </submittedName>
</protein>
<dbReference type="OrthoDB" id="88145at2"/>
<dbReference type="AlphaFoldDB" id="A0A017H7G1"/>
<dbReference type="PATRIC" id="fig|1226633.4.peg.997"/>
<comment type="caution">
    <text evidence="1">The sequence shown here is derived from an EMBL/GenBank/DDBJ whole genome shotgun (WGS) entry which is preliminary data.</text>
</comment>
<evidence type="ECO:0000313" key="1">
    <source>
        <dbReference type="EMBL" id="KID49495.1"/>
    </source>
</evidence>
<dbReference type="RefSeq" id="WP_039121666.1">
    <property type="nucleotide sequence ID" value="NZ_AOJP01000001.1"/>
</dbReference>
<evidence type="ECO:0000313" key="2">
    <source>
        <dbReference type="Proteomes" id="UP000031184"/>
    </source>
</evidence>
<gene>
    <name evidence="1" type="ORF">C095_04925</name>
</gene>
<dbReference type="Proteomes" id="UP000031184">
    <property type="component" value="Unassembled WGS sequence"/>
</dbReference>